<dbReference type="AlphaFoldDB" id="A0A3L7JCV0"/>
<comment type="caution">
    <text evidence="7">The sequence shown here is derived from an EMBL/GenBank/DDBJ whole genome shotgun (WGS) entry which is preliminary data.</text>
</comment>
<keyword evidence="5" id="KW-0963">Cytoplasm</keyword>
<dbReference type="InterPro" id="IPR014025">
    <property type="entry name" value="Glutaredoxin_subgr"/>
</dbReference>
<dbReference type="InterPro" id="IPR036249">
    <property type="entry name" value="Thioredoxin-like_sf"/>
</dbReference>
<protein>
    <recommendedName>
        <fullName evidence="5">Glutaredoxin</fullName>
    </recommendedName>
</protein>
<reference evidence="7 8" key="1">
    <citation type="submission" date="2018-10" db="EMBL/GenBank/DDBJ databases">
        <title>Notoacmeibacter sp. M2BS9Y-3-1, whole genome shotgun sequence.</title>
        <authorList>
            <person name="Tuo L."/>
        </authorList>
    </citation>
    <scope>NUCLEOTIDE SEQUENCE [LARGE SCALE GENOMIC DNA]</scope>
    <source>
        <strain evidence="7 8">M2BS9Y-3-1</strain>
    </source>
</reference>
<evidence type="ECO:0000256" key="1">
    <source>
        <dbReference type="ARBA" id="ARBA00002549"/>
    </source>
</evidence>
<dbReference type="Pfam" id="PF00462">
    <property type="entry name" value="Glutaredoxin"/>
    <property type="match status" value="1"/>
</dbReference>
<dbReference type="PANTHER" id="PTHR45694">
    <property type="entry name" value="GLUTAREDOXIN 2"/>
    <property type="match status" value="1"/>
</dbReference>
<name>A0A3L7JCV0_9HYPH</name>
<evidence type="ECO:0000256" key="4">
    <source>
        <dbReference type="ARBA" id="ARBA00022982"/>
    </source>
</evidence>
<dbReference type="PANTHER" id="PTHR45694:SF18">
    <property type="entry name" value="GLUTAREDOXIN-1-RELATED"/>
    <property type="match status" value="1"/>
</dbReference>
<dbReference type="GO" id="GO:0045454">
    <property type="term" value="P:cell redox homeostasis"/>
    <property type="evidence" value="ECO:0007669"/>
    <property type="project" value="InterPro"/>
</dbReference>
<dbReference type="GO" id="GO:0005737">
    <property type="term" value="C:cytoplasm"/>
    <property type="evidence" value="ECO:0007669"/>
    <property type="project" value="TreeGrafter"/>
</dbReference>
<dbReference type="NCBIfam" id="TIGR02181">
    <property type="entry name" value="GRX_bact"/>
    <property type="match status" value="1"/>
</dbReference>
<evidence type="ECO:0000313" key="8">
    <source>
        <dbReference type="Proteomes" id="UP000281094"/>
    </source>
</evidence>
<dbReference type="Proteomes" id="UP000281094">
    <property type="component" value="Unassembled WGS sequence"/>
</dbReference>
<sequence length="90" mass="10020">MPQIDIYTRQFCGYSTRAVRLLKSKGVAFEEIDVTEHPERRSEMIQRAGGASTYPQVFVGDRHLGGSDDIHALDRQGKLDPILKGEDASS</sequence>
<organism evidence="7 8">
    <name type="scientific">Notoacmeibacter ruber</name>
    <dbReference type="NCBI Taxonomy" id="2670375"/>
    <lineage>
        <taxon>Bacteria</taxon>
        <taxon>Pseudomonadati</taxon>
        <taxon>Pseudomonadota</taxon>
        <taxon>Alphaproteobacteria</taxon>
        <taxon>Hyphomicrobiales</taxon>
        <taxon>Notoacmeibacteraceae</taxon>
        <taxon>Notoacmeibacter</taxon>
    </lineage>
</organism>
<keyword evidence="5" id="KW-0676">Redox-active center</keyword>
<evidence type="ECO:0000256" key="3">
    <source>
        <dbReference type="ARBA" id="ARBA00022448"/>
    </source>
</evidence>
<feature type="domain" description="Glutaredoxin" evidence="6">
    <location>
        <begin position="5"/>
        <end position="63"/>
    </location>
</feature>
<keyword evidence="4 5" id="KW-0249">Electron transport</keyword>
<gene>
    <name evidence="7" type="primary">grxC</name>
    <name evidence="7" type="ORF">D8780_10530</name>
</gene>
<evidence type="ECO:0000256" key="2">
    <source>
        <dbReference type="ARBA" id="ARBA00007787"/>
    </source>
</evidence>
<evidence type="ECO:0000313" key="7">
    <source>
        <dbReference type="EMBL" id="RLQ88577.1"/>
    </source>
</evidence>
<dbReference type="SUPFAM" id="SSF52833">
    <property type="entry name" value="Thioredoxin-like"/>
    <property type="match status" value="1"/>
</dbReference>
<keyword evidence="3 5" id="KW-0813">Transport</keyword>
<dbReference type="EMBL" id="RCWN01000001">
    <property type="protein sequence ID" value="RLQ88577.1"/>
    <property type="molecule type" value="Genomic_DNA"/>
</dbReference>
<dbReference type="GO" id="GO:0015038">
    <property type="term" value="F:glutathione disulfide oxidoreductase activity"/>
    <property type="evidence" value="ECO:0007669"/>
    <property type="project" value="UniProtKB-UniRule"/>
</dbReference>
<proteinExistence type="inferred from homology"/>
<accession>A0A3L7JCV0</accession>
<dbReference type="PROSITE" id="PS51354">
    <property type="entry name" value="GLUTAREDOXIN_2"/>
    <property type="match status" value="1"/>
</dbReference>
<evidence type="ECO:0000256" key="5">
    <source>
        <dbReference type="RuleBase" id="RU364065"/>
    </source>
</evidence>
<dbReference type="PRINTS" id="PR00160">
    <property type="entry name" value="GLUTAREDOXIN"/>
</dbReference>
<keyword evidence="8" id="KW-1185">Reference proteome</keyword>
<comment type="similarity">
    <text evidence="2 5">Belongs to the glutaredoxin family.</text>
</comment>
<dbReference type="RefSeq" id="WP_121645543.1">
    <property type="nucleotide sequence ID" value="NZ_RCWN01000001.1"/>
</dbReference>
<dbReference type="CDD" id="cd03418">
    <property type="entry name" value="GRX_GRXb_1_3_like"/>
    <property type="match status" value="1"/>
</dbReference>
<dbReference type="GO" id="GO:0034599">
    <property type="term" value="P:cellular response to oxidative stress"/>
    <property type="evidence" value="ECO:0007669"/>
    <property type="project" value="TreeGrafter"/>
</dbReference>
<evidence type="ECO:0000259" key="6">
    <source>
        <dbReference type="Pfam" id="PF00462"/>
    </source>
</evidence>
<comment type="function">
    <text evidence="1 5">Has a glutathione-disulfide oxidoreductase activity in the presence of NADPH and glutathione reductase. Reduces low molecular weight disulfides and proteins.</text>
</comment>
<dbReference type="InterPro" id="IPR011900">
    <property type="entry name" value="GRX_bact"/>
</dbReference>
<dbReference type="InterPro" id="IPR002109">
    <property type="entry name" value="Glutaredoxin"/>
</dbReference>
<dbReference type="Gene3D" id="3.40.30.10">
    <property type="entry name" value="Glutaredoxin"/>
    <property type="match status" value="1"/>
</dbReference>